<dbReference type="PANTHER" id="PTHR48041">
    <property type="entry name" value="ABC TRANSPORTER G FAMILY MEMBER 28"/>
    <property type="match status" value="1"/>
</dbReference>
<dbReference type="InterPro" id="IPR003439">
    <property type="entry name" value="ABC_transporter-like_ATP-bd"/>
</dbReference>
<evidence type="ECO:0000313" key="12">
    <source>
        <dbReference type="EMBL" id="GIY31791.1"/>
    </source>
</evidence>
<keyword evidence="7 10" id="KW-1133">Transmembrane helix</keyword>
<dbReference type="InterPro" id="IPR043926">
    <property type="entry name" value="ABCG_dom"/>
</dbReference>
<proteinExistence type="inferred from homology"/>
<evidence type="ECO:0000256" key="9">
    <source>
        <dbReference type="SAM" id="MobiDB-lite"/>
    </source>
</evidence>
<protein>
    <submittedName>
        <fullName evidence="12">Protein white</fullName>
    </submittedName>
</protein>
<dbReference type="Pfam" id="PF19055">
    <property type="entry name" value="ABC2_membrane_7"/>
    <property type="match status" value="1"/>
</dbReference>
<dbReference type="GO" id="GO:0005886">
    <property type="term" value="C:plasma membrane"/>
    <property type="evidence" value="ECO:0007669"/>
    <property type="project" value="TreeGrafter"/>
</dbReference>
<keyword evidence="3" id="KW-0813">Transport</keyword>
<name>A0AAV4SF19_9ARAC</name>
<feature type="transmembrane region" description="Helical" evidence="10">
    <location>
        <begin position="502"/>
        <end position="526"/>
    </location>
</feature>
<gene>
    <name evidence="12" type="ORF">CDAR_210942</name>
</gene>
<evidence type="ECO:0000256" key="7">
    <source>
        <dbReference type="ARBA" id="ARBA00022989"/>
    </source>
</evidence>
<dbReference type="Gene3D" id="3.40.50.300">
    <property type="entry name" value="P-loop containing nucleotide triphosphate hydrolases"/>
    <property type="match status" value="1"/>
</dbReference>
<dbReference type="GO" id="GO:0005524">
    <property type="term" value="F:ATP binding"/>
    <property type="evidence" value="ECO:0007669"/>
    <property type="project" value="UniProtKB-KW"/>
</dbReference>
<evidence type="ECO:0000256" key="6">
    <source>
        <dbReference type="ARBA" id="ARBA00022840"/>
    </source>
</evidence>
<dbReference type="AlphaFoldDB" id="A0AAV4SF19"/>
<dbReference type="InterPro" id="IPR027417">
    <property type="entry name" value="P-loop_NTPase"/>
</dbReference>
<accession>A0AAV4SF19</accession>
<feature type="region of interest" description="Disordered" evidence="9">
    <location>
        <begin position="292"/>
        <end position="314"/>
    </location>
</feature>
<dbReference type="GO" id="GO:0140359">
    <property type="term" value="F:ABC-type transporter activity"/>
    <property type="evidence" value="ECO:0007669"/>
    <property type="project" value="InterPro"/>
</dbReference>
<feature type="transmembrane region" description="Helical" evidence="10">
    <location>
        <begin position="620"/>
        <end position="643"/>
    </location>
</feature>
<dbReference type="Pfam" id="PF01061">
    <property type="entry name" value="ABC2_membrane"/>
    <property type="match status" value="1"/>
</dbReference>
<keyword evidence="4 10" id="KW-0812">Transmembrane</keyword>
<evidence type="ECO:0000256" key="3">
    <source>
        <dbReference type="ARBA" id="ARBA00022448"/>
    </source>
</evidence>
<keyword evidence="8 10" id="KW-0472">Membrane</keyword>
<comment type="caution">
    <text evidence="12">The sequence shown here is derived from an EMBL/GenBank/DDBJ whole genome shotgun (WGS) entry which is preliminary data.</text>
</comment>
<feature type="transmembrane region" description="Helical" evidence="10">
    <location>
        <begin position="376"/>
        <end position="395"/>
    </location>
</feature>
<dbReference type="Pfam" id="PF00005">
    <property type="entry name" value="ABC_tran"/>
    <property type="match status" value="1"/>
</dbReference>
<dbReference type="PROSITE" id="PS00211">
    <property type="entry name" value="ABC_TRANSPORTER_1"/>
    <property type="match status" value="1"/>
</dbReference>
<dbReference type="SUPFAM" id="SSF52540">
    <property type="entry name" value="P-loop containing nucleoside triphosphate hydrolases"/>
    <property type="match status" value="1"/>
</dbReference>
<dbReference type="InterPro" id="IPR017871">
    <property type="entry name" value="ABC_transporter-like_CS"/>
</dbReference>
<evidence type="ECO:0000259" key="11">
    <source>
        <dbReference type="PROSITE" id="PS50893"/>
    </source>
</evidence>
<evidence type="ECO:0000256" key="10">
    <source>
        <dbReference type="SAM" id="Phobius"/>
    </source>
</evidence>
<comment type="similarity">
    <text evidence="2">Belongs to the ABC transporter superfamily. ABCG family. Eye pigment precursor importer (TC 3.A.1.204) subfamily.</text>
</comment>
<evidence type="ECO:0000256" key="8">
    <source>
        <dbReference type="ARBA" id="ARBA00023136"/>
    </source>
</evidence>
<evidence type="ECO:0000256" key="4">
    <source>
        <dbReference type="ARBA" id="ARBA00022692"/>
    </source>
</evidence>
<dbReference type="GO" id="GO:0016887">
    <property type="term" value="F:ATP hydrolysis activity"/>
    <property type="evidence" value="ECO:0007669"/>
    <property type="project" value="InterPro"/>
</dbReference>
<evidence type="ECO:0000256" key="1">
    <source>
        <dbReference type="ARBA" id="ARBA00004141"/>
    </source>
</evidence>
<evidence type="ECO:0000313" key="13">
    <source>
        <dbReference type="Proteomes" id="UP001054837"/>
    </source>
</evidence>
<comment type="subcellular location">
    <subcellularLocation>
        <location evidence="1">Membrane</location>
        <topology evidence="1">Multi-pass membrane protein</topology>
    </subcellularLocation>
</comment>
<feature type="domain" description="ABC transporter" evidence="11">
    <location>
        <begin position="31"/>
        <end position="269"/>
    </location>
</feature>
<evidence type="ECO:0000256" key="5">
    <source>
        <dbReference type="ARBA" id="ARBA00022741"/>
    </source>
</evidence>
<dbReference type="InterPro" id="IPR013525">
    <property type="entry name" value="ABC2_TM"/>
</dbReference>
<keyword evidence="5" id="KW-0547">Nucleotide-binding</keyword>
<dbReference type="SMART" id="SM00382">
    <property type="entry name" value="AAA"/>
    <property type="match status" value="1"/>
</dbReference>
<dbReference type="InterPro" id="IPR003593">
    <property type="entry name" value="AAA+_ATPase"/>
</dbReference>
<evidence type="ECO:0000256" key="2">
    <source>
        <dbReference type="ARBA" id="ARBA00005814"/>
    </source>
</evidence>
<dbReference type="PROSITE" id="PS50893">
    <property type="entry name" value="ABC_TRANSPORTER_2"/>
    <property type="match status" value="1"/>
</dbReference>
<keyword evidence="13" id="KW-1185">Reference proteome</keyword>
<feature type="transmembrane region" description="Helical" evidence="10">
    <location>
        <begin position="538"/>
        <end position="555"/>
    </location>
</feature>
<dbReference type="Proteomes" id="UP001054837">
    <property type="component" value="Unassembled WGS sequence"/>
</dbReference>
<reference evidence="12 13" key="1">
    <citation type="submission" date="2021-06" db="EMBL/GenBank/DDBJ databases">
        <title>Caerostris darwini draft genome.</title>
        <authorList>
            <person name="Kono N."/>
            <person name="Arakawa K."/>
        </authorList>
    </citation>
    <scope>NUCLEOTIDE SEQUENCE [LARGE SCALE GENOMIC DNA]</scope>
</reference>
<dbReference type="EMBL" id="BPLQ01007718">
    <property type="protein sequence ID" value="GIY31791.1"/>
    <property type="molecule type" value="Genomic_DNA"/>
</dbReference>
<organism evidence="12 13">
    <name type="scientific">Caerostris darwini</name>
    <dbReference type="NCBI Taxonomy" id="1538125"/>
    <lineage>
        <taxon>Eukaryota</taxon>
        <taxon>Metazoa</taxon>
        <taxon>Ecdysozoa</taxon>
        <taxon>Arthropoda</taxon>
        <taxon>Chelicerata</taxon>
        <taxon>Arachnida</taxon>
        <taxon>Araneae</taxon>
        <taxon>Araneomorphae</taxon>
        <taxon>Entelegynae</taxon>
        <taxon>Araneoidea</taxon>
        <taxon>Araneidae</taxon>
        <taxon>Caerostris</taxon>
    </lineage>
</organism>
<dbReference type="PANTHER" id="PTHR48041:SF63">
    <property type="entry name" value="EARLY GENE AT 23, ISOFORM C"/>
    <property type="match status" value="1"/>
</dbReference>
<keyword evidence="6" id="KW-0067">ATP-binding</keyword>
<dbReference type="InterPro" id="IPR050352">
    <property type="entry name" value="ABCG_transporters"/>
</dbReference>
<sequence>MLYFKVQELQFWFGNCNGNHAPQDNFHNYSLAWNKISAVGSGRTILSNVTGFAKSGELVGIMGPSGSGKTTLLNTIGGYCYIKEGSITVNGIRLTKSLRKKLISYVLQNDIFLKNLTVRDILMFYTQVSLPSSMSQNEKLSILQTIAESLNLENCLDTDMGKGGIGGISGGERRRLSIACALIRSPPILILDEPTTGLDSYTAYSVVETLRNYATKNHKAVVMTIHQPSSEIFQQFDRILLLNKGEVAYWGKPLEVVPYFAGFDIKIESNYNPADFMLIQLKKKEEKIMEEARKRWGSPKDTNSDIPTLAEEHPSRSCGEKSVKAISINSQYEPRIDIECGTGVENYLYAPECRVSDWTKLRALIQRDFKASVKEWIAPLHLTHIILFSFMSAAAFNGWTVIRSEQYIHEINGKHFFACCQFMLSTVFNNLLLFPSERDVYRREHGAGLYRVSTYYIAKVIGKILPLFLDTLIFDVITCIFSNLPSIWAYGFGSSLAYIGQFVVLLISVFAAQLGLGCFKALGYFFSITCSSMEQSTHLASLFSHCACLLCGYYVNFGESWLGYISYISVIKYPYSALVNLEYNGGYPIKCANKTSSYSACREGISDFVPPEDIAGDGPDLTICFSVMIFLIVFFHILGYLALKCRNPIMQNTRSNGNRFKSFLMRLFLIS</sequence>
<feature type="transmembrane region" description="Helical" evidence="10">
    <location>
        <begin position="467"/>
        <end position="490"/>
    </location>
</feature>